<dbReference type="EMBL" id="JAZHGA010000155">
    <property type="protein sequence ID" value="MEM5346368.1"/>
    <property type="molecule type" value="Genomic_DNA"/>
</dbReference>
<name>A0ABU9RHQ1_9BURK</name>
<evidence type="ECO:0000313" key="1">
    <source>
        <dbReference type="EMBL" id="MEM5346368.1"/>
    </source>
</evidence>
<feature type="non-terminal residue" evidence="1">
    <location>
        <position position="154"/>
    </location>
</feature>
<dbReference type="RefSeq" id="WP_425469366.1">
    <property type="nucleotide sequence ID" value="NZ_JAZHGA010000155.1"/>
</dbReference>
<dbReference type="Proteomes" id="UP001481677">
    <property type="component" value="Unassembled WGS sequence"/>
</dbReference>
<keyword evidence="2" id="KW-1185">Reference proteome</keyword>
<gene>
    <name evidence="1" type="ORF">V4C56_42995</name>
</gene>
<feature type="non-terminal residue" evidence="1">
    <location>
        <position position="1"/>
    </location>
</feature>
<accession>A0ABU9RHQ1</accession>
<sequence length="154" mass="17915">LPLFVKKFSSSITNEICKELKQAIEPTSSLAEILEIIPDTEDEENIKKEIDGTNDPVIVAKYGFILLLQIFKNNREQLHPLKEFMSRKKIERDGNMVDGILTVHTAENDTLQDFVEQFILRKIIYRHSMVALRKMGNGSQATHKFFIEEQYIRF</sequence>
<reference evidence="1 2" key="1">
    <citation type="submission" date="2024-01" db="EMBL/GenBank/DDBJ databases">
        <title>The diversity of rhizobia nodulating Mimosa spp. in eleven states of Brazil covering several biomes is determined by host plant, location, and edaphic factors.</title>
        <authorList>
            <person name="Rouws L."/>
            <person name="Barauna A."/>
            <person name="Beukes C."/>
            <person name="De Faria S.M."/>
            <person name="Gross E."/>
            <person name="Dos Reis Junior F.B."/>
            <person name="Simon M."/>
            <person name="Maluk M."/>
            <person name="Odee D.W."/>
            <person name="Kenicer G."/>
            <person name="Young J.P.W."/>
            <person name="Reis V.M."/>
            <person name="Zilli J."/>
            <person name="James E.K."/>
        </authorList>
    </citation>
    <scope>NUCLEOTIDE SEQUENCE [LARGE SCALE GENOMIC DNA]</scope>
    <source>
        <strain evidence="1 2">JPY530</strain>
    </source>
</reference>
<protein>
    <submittedName>
        <fullName evidence="1">Uncharacterized protein</fullName>
    </submittedName>
</protein>
<comment type="caution">
    <text evidence="1">The sequence shown here is derived from an EMBL/GenBank/DDBJ whole genome shotgun (WGS) entry which is preliminary data.</text>
</comment>
<evidence type="ECO:0000313" key="2">
    <source>
        <dbReference type="Proteomes" id="UP001481677"/>
    </source>
</evidence>
<organism evidence="1 2">
    <name type="scientific">Paraburkholderia azotifigens</name>
    <dbReference type="NCBI Taxonomy" id="2057004"/>
    <lineage>
        <taxon>Bacteria</taxon>
        <taxon>Pseudomonadati</taxon>
        <taxon>Pseudomonadota</taxon>
        <taxon>Betaproteobacteria</taxon>
        <taxon>Burkholderiales</taxon>
        <taxon>Burkholderiaceae</taxon>
        <taxon>Paraburkholderia</taxon>
    </lineage>
</organism>
<proteinExistence type="predicted"/>